<feature type="transmembrane region" description="Helical" evidence="5">
    <location>
        <begin position="127"/>
        <end position="151"/>
    </location>
</feature>
<dbReference type="GO" id="GO:0016020">
    <property type="term" value="C:membrane"/>
    <property type="evidence" value="ECO:0007669"/>
    <property type="project" value="UniProtKB-SubCell"/>
</dbReference>
<reference evidence="7 8" key="1">
    <citation type="submission" date="2020-08" db="EMBL/GenBank/DDBJ databases">
        <title>Genome sequence of Acidovorax monticola KACC 19171T.</title>
        <authorList>
            <person name="Hyun D.-W."/>
            <person name="Bae J.-W."/>
        </authorList>
    </citation>
    <scope>NUCLEOTIDE SEQUENCE [LARGE SCALE GENOMIC DNA]</scope>
    <source>
        <strain evidence="7 8">KACC 19171</strain>
    </source>
</reference>
<accession>A0A7H0HIH3</accession>
<dbReference type="InterPro" id="IPR036513">
    <property type="entry name" value="STAS_dom_sf"/>
</dbReference>
<feature type="transmembrane region" description="Helical" evidence="5">
    <location>
        <begin position="171"/>
        <end position="193"/>
    </location>
</feature>
<sequence length="564" mass="59876">MLRSSLARWFPFLAWPRPDRNLLQGEFWAGMTVGLMLVPQGVAYAALAGMPLVTGIYASLVPALVAVLWSSSTRLGVGPTALTSLLIGASLTGLAEPGSAHWVALAAWMALLSGLLQLLLGAVRFGWLLNLVTSPVLNGFTQAAALLILASQLPALLGLRTTWNAVAASPSLHHFDGTAAAFGLGSLALLMLARRWRSSFPAAIVVIGLAGLLSWALGYADADGAVVGALPAGLPAPYWPGWLSWDEFGSLILPVLVVTLVSFLETASSAKVEHQRGGTRWNENQDLIAHGLAKMSAGLCGSFATSASFSRSAINLYAGAKSGWATLFAIALVLVVLLWLTPALYHVPQSVLAAVVVTAVTSLIKPASLLHLWKISRVEALIGGVTFALTLATAPRMYWGVLVGLVMNLSHFLYQRLHPRIIEVGLHPDGSLRDRHLWHLPPLAPQLLAVRMDAELDFASASALERHVSEHLAAHPEVRQVCLFALPINRIDVTGVEMFLRLRGLVRERGGTLHISGLKLPVERVLGRAGALVPHADLAMYRTDAEALAALQQGVAQPATGPGG</sequence>
<keyword evidence="4 5" id="KW-0472">Membrane</keyword>
<dbReference type="CDD" id="cd07042">
    <property type="entry name" value="STAS_SulP_like_sulfate_transporter"/>
    <property type="match status" value="1"/>
</dbReference>
<dbReference type="Pfam" id="PF01740">
    <property type="entry name" value="STAS"/>
    <property type="match status" value="1"/>
</dbReference>
<feature type="transmembrane region" description="Helical" evidence="5">
    <location>
        <begin position="380"/>
        <end position="399"/>
    </location>
</feature>
<dbReference type="EMBL" id="CP060790">
    <property type="protein sequence ID" value="QNP60339.1"/>
    <property type="molecule type" value="Genomic_DNA"/>
</dbReference>
<dbReference type="PANTHER" id="PTHR11814">
    <property type="entry name" value="SULFATE TRANSPORTER"/>
    <property type="match status" value="1"/>
</dbReference>
<feature type="transmembrane region" description="Helical" evidence="5">
    <location>
        <begin position="75"/>
        <end position="94"/>
    </location>
</feature>
<name>A0A7H0HIH3_9BURK</name>
<evidence type="ECO:0000256" key="2">
    <source>
        <dbReference type="ARBA" id="ARBA00022692"/>
    </source>
</evidence>
<evidence type="ECO:0000313" key="8">
    <source>
        <dbReference type="Proteomes" id="UP000516057"/>
    </source>
</evidence>
<dbReference type="GO" id="GO:0055085">
    <property type="term" value="P:transmembrane transport"/>
    <property type="evidence" value="ECO:0007669"/>
    <property type="project" value="InterPro"/>
</dbReference>
<feature type="transmembrane region" description="Helical" evidence="5">
    <location>
        <begin position="21"/>
        <end position="38"/>
    </location>
</feature>
<dbReference type="AlphaFoldDB" id="A0A7H0HIH3"/>
<feature type="transmembrane region" description="Helical" evidence="5">
    <location>
        <begin position="200"/>
        <end position="220"/>
    </location>
</feature>
<dbReference type="Pfam" id="PF00916">
    <property type="entry name" value="Sulfate_transp"/>
    <property type="match status" value="1"/>
</dbReference>
<dbReference type="InterPro" id="IPR001902">
    <property type="entry name" value="SLC26A/SulP_fam"/>
</dbReference>
<evidence type="ECO:0000259" key="6">
    <source>
        <dbReference type="PROSITE" id="PS50801"/>
    </source>
</evidence>
<feature type="transmembrane region" description="Helical" evidence="5">
    <location>
        <begin position="351"/>
        <end position="373"/>
    </location>
</feature>
<dbReference type="PROSITE" id="PS50801">
    <property type="entry name" value="STAS"/>
    <property type="match status" value="1"/>
</dbReference>
<evidence type="ECO:0000256" key="5">
    <source>
        <dbReference type="SAM" id="Phobius"/>
    </source>
</evidence>
<keyword evidence="8" id="KW-1185">Reference proteome</keyword>
<feature type="transmembrane region" description="Helical" evidence="5">
    <location>
        <begin position="248"/>
        <end position="267"/>
    </location>
</feature>
<gene>
    <name evidence="7" type="ORF">H9L24_05570</name>
</gene>
<keyword evidence="3 5" id="KW-1133">Transmembrane helix</keyword>
<organism evidence="7 8">
    <name type="scientific">Paenacidovorax monticola</name>
    <dbReference type="NCBI Taxonomy" id="1926868"/>
    <lineage>
        <taxon>Bacteria</taxon>
        <taxon>Pseudomonadati</taxon>
        <taxon>Pseudomonadota</taxon>
        <taxon>Betaproteobacteria</taxon>
        <taxon>Burkholderiales</taxon>
        <taxon>Comamonadaceae</taxon>
        <taxon>Paenacidovorax</taxon>
    </lineage>
</organism>
<dbReference type="InterPro" id="IPR011547">
    <property type="entry name" value="SLC26A/SulP_dom"/>
</dbReference>
<keyword evidence="2 5" id="KW-0812">Transmembrane</keyword>
<dbReference type="Proteomes" id="UP000516057">
    <property type="component" value="Chromosome"/>
</dbReference>
<proteinExistence type="predicted"/>
<evidence type="ECO:0000256" key="4">
    <source>
        <dbReference type="ARBA" id="ARBA00023136"/>
    </source>
</evidence>
<feature type="transmembrane region" description="Helical" evidence="5">
    <location>
        <begin position="44"/>
        <end position="68"/>
    </location>
</feature>
<protein>
    <submittedName>
        <fullName evidence="7">SulP family inorganic anion transporter</fullName>
    </submittedName>
</protein>
<feature type="transmembrane region" description="Helical" evidence="5">
    <location>
        <begin position="324"/>
        <end position="345"/>
    </location>
</feature>
<evidence type="ECO:0000313" key="7">
    <source>
        <dbReference type="EMBL" id="QNP60339.1"/>
    </source>
</evidence>
<evidence type="ECO:0000256" key="1">
    <source>
        <dbReference type="ARBA" id="ARBA00004141"/>
    </source>
</evidence>
<dbReference type="RefSeq" id="WP_187737320.1">
    <property type="nucleotide sequence ID" value="NZ_CP060790.1"/>
</dbReference>
<dbReference type="InterPro" id="IPR002645">
    <property type="entry name" value="STAS_dom"/>
</dbReference>
<dbReference type="KEGG" id="amon:H9L24_05570"/>
<dbReference type="Gene3D" id="3.30.750.24">
    <property type="entry name" value="STAS domain"/>
    <property type="match status" value="1"/>
</dbReference>
<comment type="subcellular location">
    <subcellularLocation>
        <location evidence="1">Membrane</location>
        <topology evidence="1">Multi-pass membrane protein</topology>
    </subcellularLocation>
</comment>
<evidence type="ECO:0000256" key="3">
    <source>
        <dbReference type="ARBA" id="ARBA00022989"/>
    </source>
</evidence>
<feature type="domain" description="STAS" evidence="6">
    <location>
        <begin position="445"/>
        <end position="551"/>
    </location>
</feature>
<dbReference type="SUPFAM" id="SSF52091">
    <property type="entry name" value="SpoIIaa-like"/>
    <property type="match status" value="1"/>
</dbReference>
<feature type="transmembrane region" description="Helical" evidence="5">
    <location>
        <begin position="100"/>
        <end position="120"/>
    </location>
</feature>